<feature type="transmembrane region" description="Helical" evidence="1">
    <location>
        <begin position="27"/>
        <end position="48"/>
    </location>
</feature>
<protein>
    <submittedName>
        <fullName evidence="2">Uncharacterized protein</fullName>
    </submittedName>
</protein>
<evidence type="ECO:0000313" key="2">
    <source>
        <dbReference type="EMBL" id="OLR55138.1"/>
    </source>
</evidence>
<comment type="caution">
    <text evidence="2">The sequence shown here is derived from an EMBL/GenBank/DDBJ whole genome shotgun (WGS) entry which is preliminary data.</text>
</comment>
<accession>A0A1Q9JG09</accession>
<evidence type="ECO:0000256" key="1">
    <source>
        <dbReference type="SAM" id="Phobius"/>
    </source>
</evidence>
<keyword evidence="3" id="KW-1185">Reference proteome</keyword>
<feature type="transmembrane region" description="Helical" evidence="1">
    <location>
        <begin position="275"/>
        <end position="293"/>
    </location>
</feature>
<sequence length="452" mass="47667">MSNLANAPANALAAKEARDKSFRKKGILIALLSGFLYGGYTAFMTHGMESGVWIDFYGATGVAKGLSAFALIYTLSALGAAVNDLCSAVWSLIYAAIIGRLGDFKRSLNTKPGKILIVAAIIGGPFASTCYVIGLQMAGSIIVPIAALNAAIGAIIGRFLYKQKLSAGMILGIVICFCAAVLIGSTGMTGLSFDGKAVLGMAAAFLAALGWGIEGAVGGYACCIVDYEVAIVIRQCTSGIVNAVILVSILSIMGGDEIGTGFRLLGAALTDGPSLWMFFIAGMFASFSFKFWYKGASMCGAALGMGCNGTYAFWGPFWCFIVIGLAFGVDGYAIPWQGWVGALIMVVGIVILAISQDKATKEAQTMLPLNMAILKFFTSGKEACRADVQDALRSQYGTFRAFSDKQMDEALQTACSNGLIAESRLEMDSSGNLVIYYKSDQEMIDTINKYVD</sequence>
<feature type="transmembrane region" description="Helical" evidence="1">
    <location>
        <begin position="141"/>
        <end position="161"/>
    </location>
</feature>
<reference evidence="2 3" key="1">
    <citation type="journal article" date="2016" name="Appl. Environ. Microbiol.">
        <title>Function and Phylogeny of Bacterial Butyryl Coenzyme A:Acetate Transferases and Their Diversity in the Proximal Colon of Swine.</title>
        <authorList>
            <person name="Trachsel J."/>
            <person name="Bayles D.O."/>
            <person name="Looft T."/>
            <person name="Levine U.Y."/>
            <person name="Allen H.K."/>
        </authorList>
    </citation>
    <scope>NUCLEOTIDE SEQUENCE [LARGE SCALE GENOMIC DNA]</scope>
    <source>
        <strain evidence="2 3">68-3-10</strain>
    </source>
</reference>
<organism evidence="2 3">
    <name type="scientific">Hornefia porci</name>
    <dbReference type="NCBI Taxonomy" id="2652292"/>
    <lineage>
        <taxon>Bacteria</taxon>
        <taxon>Bacillati</taxon>
        <taxon>Bacillota</taxon>
        <taxon>Clostridia</taxon>
        <taxon>Peptostreptococcales</taxon>
        <taxon>Anaerovoracaceae</taxon>
        <taxon>Hornefia</taxon>
    </lineage>
</organism>
<gene>
    <name evidence="2" type="ORF">BHK98_03100</name>
</gene>
<feature type="transmembrane region" description="Helical" evidence="1">
    <location>
        <begin position="115"/>
        <end position="135"/>
    </location>
</feature>
<feature type="transmembrane region" description="Helical" evidence="1">
    <location>
        <begin position="334"/>
        <end position="354"/>
    </location>
</feature>
<dbReference type="STRING" id="1261640.BHK98_03100"/>
<name>A0A1Q9JG09_9FIRM</name>
<feature type="transmembrane region" description="Helical" evidence="1">
    <location>
        <begin position="68"/>
        <end position="94"/>
    </location>
</feature>
<dbReference type="InterPro" id="IPR037185">
    <property type="entry name" value="EmrE-like"/>
</dbReference>
<feature type="transmembrane region" description="Helical" evidence="1">
    <location>
        <begin position="236"/>
        <end position="255"/>
    </location>
</feature>
<evidence type="ECO:0000313" key="3">
    <source>
        <dbReference type="Proteomes" id="UP000187404"/>
    </source>
</evidence>
<keyword evidence="1" id="KW-1133">Transmembrane helix</keyword>
<feature type="transmembrane region" description="Helical" evidence="1">
    <location>
        <begin position="197"/>
        <end position="224"/>
    </location>
</feature>
<keyword evidence="1" id="KW-0812">Transmembrane</keyword>
<dbReference type="EMBL" id="MJIE01000001">
    <property type="protein sequence ID" value="OLR55138.1"/>
    <property type="molecule type" value="Genomic_DNA"/>
</dbReference>
<dbReference type="SUPFAM" id="SSF103481">
    <property type="entry name" value="Multidrug resistance efflux transporter EmrE"/>
    <property type="match status" value="1"/>
</dbReference>
<dbReference type="Proteomes" id="UP000187404">
    <property type="component" value="Unassembled WGS sequence"/>
</dbReference>
<keyword evidence="1" id="KW-0472">Membrane</keyword>
<feature type="transmembrane region" description="Helical" evidence="1">
    <location>
        <begin position="305"/>
        <end position="328"/>
    </location>
</feature>
<dbReference type="AlphaFoldDB" id="A0A1Q9JG09"/>
<feature type="transmembrane region" description="Helical" evidence="1">
    <location>
        <begin position="168"/>
        <end position="191"/>
    </location>
</feature>
<proteinExistence type="predicted"/>